<dbReference type="AlphaFoldDB" id="A0A164YD94"/>
<evidence type="ECO:0000313" key="2">
    <source>
        <dbReference type="EMBL" id="KZS96808.1"/>
    </source>
</evidence>
<keyword evidence="3" id="KW-1185">Reference proteome</keyword>
<organism evidence="2 3">
    <name type="scientific">Sistotremastrum niveocremeum HHB9708</name>
    <dbReference type="NCBI Taxonomy" id="1314777"/>
    <lineage>
        <taxon>Eukaryota</taxon>
        <taxon>Fungi</taxon>
        <taxon>Dikarya</taxon>
        <taxon>Basidiomycota</taxon>
        <taxon>Agaricomycotina</taxon>
        <taxon>Agaricomycetes</taxon>
        <taxon>Sistotremastrales</taxon>
        <taxon>Sistotremastraceae</taxon>
        <taxon>Sertulicium</taxon>
        <taxon>Sertulicium niveocremeum</taxon>
    </lineage>
</organism>
<sequence>MFRLTGRLSRAASTPVASTRRGIASTSSLRNQSQSQAAVQEQGISRPLYYHLLQPAKQAWAVSFLPEPPKTPESPTILGYLPAKLASEEADSDALELNDFRENPAFMSLLHSTIQKALSDGVDETLKAEAIQRGEGWLHINDERNVPALGRINDPEDIVASVMVEDGKILPDTYQVMPTYRLITTDGPIRLPHGLDERLSETLEQLQTDDSGAARDHKE</sequence>
<feature type="region of interest" description="Disordered" evidence="1">
    <location>
        <begin position="1"/>
        <end position="38"/>
    </location>
</feature>
<reference evidence="2 3" key="1">
    <citation type="journal article" date="2016" name="Mol. Biol. Evol.">
        <title>Comparative Genomics of Early-Diverging Mushroom-Forming Fungi Provides Insights into the Origins of Lignocellulose Decay Capabilities.</title>
        <authorList>
            <person name="Nagy L.G."/>
            <person name="Riley R."/>
            <person name="Tritt A."/>
            <person name="Adam C."/>
            <person name="Daum C."/>
            <person name="Floudas D."/>
            <person name="Sun H."/>
            <person name="Yadav J.S."/>
            <person name="Pangilinan J."/>
            <person name="Larsson K.H."/>
            <person name="Matsuura K."/>
            <person name="Barry K."/>
            <person name="Labutti K."/>
            <person name="Kuo R."/>
            <person name="Ohm R.A."/>
            <person name="Bhattacharya S.S."/>
            <person name="Shirouzu T."/>
            <person name="Yoshinaga Y."/>
            <person name="Martin F.M."/>
            <person name="Grigoriev I.V."/>
            <person name="Hibbett D.S."/>
        </authorList>
    </citation>
    <scope>NUCLEOTIDE SEQUENCE [LARGE SCALE GENOMIC DNA]</scope>
    <source>
        <strain evidence="2 3">HHB9708</strain>
    </source>
</reference>
<dbReference type="STRING" id="1314777.A0A164YD94"/>
<proteinExistence type="predicted"/>
<gene>
    <name evidence="2" type="ORF">SISNIDRAFT_286426</name>
</gene>
<protein>
    <submittedName>
        <fullName evidence="2">Uncharacterized protein</fullName>
    </submittedName>
</protein>
<dbReference type="Proteomes" id="UP000076722">
    <property type="component" value="Unassembled WGS sequence"/>
</dbReference>
<feature type="compositionally biased region" description="Polar residues" evidence="1">
    <location>
        <begin position="24"/>
        <end position="38"/>
    </location>
</feature>
<name>A0A164YD94_9AGAM</name>
<dbReference type="EMBL" id="KV419398">
    <property type="protein sequence ID" value="KZS96808.1"/>
    <property type="molecule type" value="Genomic_DNA"/>
</dbReference>
<evidence type="ECO:0000313" key="3">
    <source>
        <dbReference type="Proteomes" id="UP000076722"/>
    </source>
</evidence>
<accession>A0A164YD94</accession>
<dbReference type="OrthoDB" id="5397701at2759"/>
<dbReference type="PANTHER" id="PTHR37331:SF1">
    <property type="entry name" value="YALI0F11671P"/>
    <property type="match status" value="1"/>
</dbReference>
<evidence type="ECO:0000256" key="1">
    <source>
        <dbReference type="SAM" id="MobiDB-lite"/>
    </source>
</evidence>
<dbReference type="PANTHER" id="PTHR37331">
    <property type="entry name" value="YALI0F11671P"/>
    <property type="match status" value="1"/>
</dbReference>